<gene>
    <name evidence="8" type="ORF">TVAG_135110</name>
</gene>
<dbReference type="InterPro" id="IPR011009">
    <property type="entry name" value="Kinase-like_dom_sf"/>
</dbReference>
<feature type="binding site" evidence="6">
    <location>
        <position position="66"/>
    </location>
    <ligand>
        <name>ATP</name>
        <dbReference type="ChEBI" id="CHEBI:30616"/>
    </ligand>
</feature>
<reference evidence="8" key="1">
    <citation type="submission" date="2006-10" db="EMBL/GenBank/DDBJ databases">
        <authorList>
            <person name="Amadeo P."/>
            <person name="Zhao Q."/>
            <person name="Wortman J."/>
            <person name="Fraser-Liggett C."/>
            <person name="Carlton J."/>
        </authorList>
    </citation>
    <scope>NUCLEOTIDE SEQUENCE</scope>
    <source>
        <strain evidence="8">G3</strain>
    </source>
</reference>
<evidence type="ECO:0000256" key="6">
    <source>
        <dbReference type="PROSITE-ProRule" id="PRU10141"/>
    </source>
</evidence>
<dbReference type="GO" id="GO:0004674">
    <property type="term" value="F:protein serine/threonine kinase activity"/>
    <property type="evidence" value="ECO:0000318"/>
    <property type="project" value="GO_Central"/>
</dbReference>
<feature type="domain" description="Protein kinase" evidence="7">
    <location>
        <begin position="37"/>
        <end position="343"/>
    </location>
</feature>
<evidence type="ECO:0000256" key="1">
    <source>
        <dbReference type="ARBA" id="ARBA00022527"/>
    </source>
</evidence>
<keyword evidence="5 6" id="KW-0067">ATP-binding</keyword>
<dbReference type="InterPro" id="IPR000719">
    <property type="entry name" value="Prot_kinase_dom"/>
</dbReference>
<evidence type="ECO:0000256" key="5">
    <source>
        <dbReference type="ARBA" id="ARBA00022840"/>
    </source>
</evidence>
<keyword evidence="4 8" id="KW-0418">Kinase</keyword>
<dbReference type="PROSITE" id="PS00107">
    <property type="entry name" value="PROTEIN_KINASE_ATP"/>
    <property type="match status" value="1"/>
</dbReference>
<dbReference type="AlphaFoldDB" id="A2FC95"/>
<dbReference type="VEuPathDB" id="TrichDB:TVAG_135110"/>
<evidence type="ECO:0000256" key="3">
    <source>
        <dbReference type="ARBA" id="ARBA00022741"/>
    </source>
</evidence>
<keyword evidence="2" id="KW-0808">Transferase</keyword>
<dbReference type="OMA" id="DESTWCA"/>
<protein>
    <submittedName>
        <fullName evidence="8">CMGC family protein kinase</fullName>
    </submittedName>
</protein>
<keyword evidence="9" id="KW-1185">Reference proteome</keyword>
<organism evidence="8 9">
    <name type="scientific">Trichomonas vaginalis (strain ATCC PRA-98 / G3)</name>
    <dbReference type="NCBI Taxonomy" id="412133"/>
    <lineage>
        <taxon>Eukaryota</taxon>
        <taxon>Metamonada</taxon>
        <taxon>Parabasalia</taxon>
        <taxon>Trichomonadida</taxon>
        <taxon>Trichomonadidae</taxon>
        <taxon>Trichomonas</taxon>
    </lineage>
</organism>
<dbReference type="PANTHER" id="PTHR24058:SF17">
    <property type="entry name" value="HOMEODOMAIN INTERACTING PROTEIN KINASE, ISOFORM D"/>
    <property type="match status" value="1"/>
</dbReference>
<dbReference type="EMBL" id="DS113714">
    <property type="protein sequence ID" value="EAX97458.1"/>
    <property type="molecule type" value="Genomic_DNA"/>
</dbReference>
<dbReference type="RefSeq" id="XP_001310388.1">
    <property type="nucleotide sequence ID" value="XM_001310387.1"/>
</dbReference>
<sequence length="347" mass="39572">MLTDTTIDLAPDGRHTADGRLIVYKGDVISDDLGLNYTLLEKLGSGNFADVYLAKDDRYNQYYACKIVKLDCSADYGAIEVNLNLKLQNLLTDEEKMNIVQMEGCFTYEGHAVIIYEILGQDMYSILQKNNFRPMNLKMIRLIFKDIAKACQALHKNKLIHADSKPENISHIKNTIISKLVDLGGIVEEEECLSGYFITRYYRAPEIVLSYPITTAADIWSLACTIAELALGLPLFWAENENFMLRRMSRIIGEFPQEMLQNAPLKDKFFENGTFIDESTWCAINNRPQHKTHCTYPGVKSLDDFVVQGDPNSALFWDLLKKMLVFDPKKRITAQEILQHPFITSSN</sequence>
<dbReference type="eggNOG" id="KOG0667">
    <property type="taxonomic scope" value="Eukaryota"/>
</dbReference>
<evidence type="ECO:0000259" key="7">
    <source>
        <dbReference type="PROSITE" id="PS50011"/>
    </source>
</evidence>
<dbReference type="GO" id="GO:0005737">
    <property type="term" value="C:cytoplasm"/>
    <property type="evidence" value="ECO:0000318"/>
    <property type="project" value="GO_Central"/>
</dbReference>
<evidence type="ECO:0000313" key="8">
    <source>
        <dbReference type="EMBL" id="EAX97458.1"/>
    </source>
</evidence>
<dbReference type="PANTHER" id="PTHR24058">
    <property type="entry name" value="DUAL SPECIFICITY PROTEIN KINASE"/>
    <property type="match status" value="1"/>
</dbReference>
<dbReference type="InParanoid" id="A2FC95"/>
<reference evidence="8" key="2">
    <citation type="journal article" date="2007" name="Science">
        <title>Draft genome sequence of the sexually transmitted pathogen Trichomonas vaginalis.</title>
        <authorList>
            <person name="Carlton J.M."/>
            <person name="Hirt R.P."/>
            <person name="Silva J.C."/>
            <person name="Delcher A.L."/>
            <person name="Schatz M."/>
            <person name="Zhao Q."/>
            <person name="Wortman J.R."/>
            <person name="Bidwell S.L."/>
            <person name="Alsmark U.C.M."/>
            <person name="Besteiro S."/>
            <person name="Sicheritz-Ponten T."/>
            <person name="Noel C.J."/>
            <person name="Dacks J.B."/>
            <person name="Foster P.G."/>
            <person name="Simillion C."/>
            <person name="Van de Peer Y."/>
            <person name="Miranda-Saavedra D."/>
            <person name="Barton G.J."/>
            <person name="Westrop G.D."/>
            <person name="Mueller S."/>
            <person name="Dessi D."/>
            <person name="Fiori P.L."/>
            <person name="Ren Q."/>
            <person name="Paulsen I."/>
            <person name="Zhang H."/>
            <person name="Bastida-Corcuera F.D."/>
            <person name="Simoes-Barbosa A."/>
            <person name="Brown M.T."/>
            <person name="Hayes R.D."/>
            <person name="Mukherjee M."/>
            <person name="Okumura C.Y."/>
            <person name="Schneider R."/>
            <person name="Smith A.J."/>
            <person name="Vanacova S."/>
            <person name="Villalvazo M."/>
            <person name="Haas B.J."/>
            <person name="Pertea M."/>
            <person name="Feldblyum T.V."/>
            <person name="Utterback T.R."/>
            <person name="Shu C.L."/>
            <person name="Osoegawa K."/>
            <person name="de Jong P.J."/>
            <person name="Hrdy I."/>
            <person name="Horvathova L."/>
            <person name="Zubacova Z."/>
            <person name="Dolezal P."/>
            <person name="Malik S.B."/>
            <person name="Logsdon J.M. Jr."/>
            <person name="Henze K."/>
            <person name="Gupta A."/>
            <person name="Wang C.C."/>
            <person name="Dunne R.L."/>
            <person name="Upcroft J.A."/>
            <person name="Upcroft P."/>
            <person name="White O."/>
            <person name="Salzberg S.L."/>
            <person name="Tang P."/>
            <person name="Chiu C.-H."/>
            <person name="Lee Y.-S."/>
            <person name="Embley T.M."/>
            <person name="Coombs G.H."/>
            <person name="Mottram J.C."/>
            <person name="Tachezy J."/>
            <person name="Fraser-Liggett C.M."/>
            <person name="Johnson P.J."/>
        </authorList>
    </citation>
    <scope>NUCLEOTIDE SEQUENCE [LARGE SCALE GENOMIC DNA]</scope>
    <source>
        <strain evidence="8">G3</strain>
    </source>
</reference>
<keyword evidence="1" id="KW-0723">Serine/threonine-protein kinase</keyword>
<keyword evidence="3 6" id="KW-0547">Nucleotide-binding</keyword>
<evidence type="ECO:0000313" key="9">
    <source>
        <dbReference type="Proteomes" id="UP000001542"/>
    </source>
</evidence>
<dbReference type="VEuPathDB" id="TrichDB:TVAGG3_0801600"/>
<dbReference type="Proteomes" id="UP000001542">
    <property type="component" value="Unassembled WGS sequence"/>
</dbReference>
<accession>A2FC95</accession>
<evidence type="ECO:0000256" key="2">
    <source>
        <dbReference type="ARBA" id="ARBA00022679"/>
    </source>
</evidence>
<dbReference type="GO" id="GO:0005524">
    <property type="term" value="F:ATP binding"/>
    <property type="evidence" value="ECO:0007669"/>
    <property type="project" value="UniProtKB-UniRule"/>
</dbReference>
<dbReference type="SUPFAM" id="SSF56112">
    <property type="entry name" value="Protein kinase-like (PK-like)"/>
    <property type="match status" value="1"/>
</dbReference>
<dbReference type="GO" id="GO:0004713">
    <property type="term" value="F:protein tyrosine kinase activity"/>
    <property type="evidence" value="ECO:0000318"/>
    <property type="project" value="GO_Central"/>
</dbReference>
<dbReference type="KEGG" id="tva:4755245"/>
<evidence type="ECO:0000256" key="4">
    <source>
        <dbReference type="ARBA" id="ARBA00022777"/>
    </source>
</evidence>
<dbReference type="InterPro" id="IPR017441">
    <property type="entry name" value="Protein_kinase_ATP_BS"/>
</dbReference>
<proteinExistence type="predicted"/>
<name>A2FC95_TRIV3</name>
<dbReference type="SMR" id="A2FC95"/>
<dbReference type="PROSITE" id="PS50011">
    <property type="entry name" value="PROTEIN_KINASE_DOM"/>
    <property type="match status" value="1"/>
</dbReference>
<dbReference type="Pfam" id="PF00069">
    <property type="entry name" value="Pkinase"/>
    <property type="match status" value="1"/>
</dbReference>
<dbReference type="STRING" id="5722.A2FC95"/>
<dbReference type="OrthoDB" id="283111at2759"/>
<dbReference type="InterPro" id="IPR050494">
    <property type="entry name" value="Ser_Thr_dual-spec_kinase"/>
</dbReference>
<dbReference type="Gene3D" id="1.10.510.10">
    <property type="entry name" value="Transferase(Phosphotransferase) domain 1"/>
    <property type="match status" value="1"/>
</dbReference>
<dbReference type="Gene3D" id="3.30.200.20">
    <property type="entry name" value="Phosphorylase Kinase, domain 1"/>
    <property type="match status" value="1"/>
</dbReference>